<accession>A0A498JPV2</accession>
<protein>
    <submittedName>
        <fullName evidence="1">Uncharacterized protein</fullName>
    </submittedName>
</protein>
<evidence type="ECO:0000313" key="1">
    <source>
        <dbReference type="EMBL" id="RXH97076.1"/>
    </source>
</evidence>
<dbReference type="EMBL" id="RDQH01000332">
    <property type="protein sequence ID" value="RXH97076.1"/>
    <property type="molecule type" value="Genomic_DNA"/>
</dbReference>
<name>A0A498JPV2_MALDO</name>
<proteinExistence type="predicted"/>
<dbReference type="Proteomes" id="UP000290289">
    <property type="component" value="Chromosome 6"/>
</dbReference>
<reference evidence="1 2" key="1">
    <citation type="submission" date="2018-10" db="EMBL/GenBank/DDBJ databases">
        <title>A high-quality apple genome assembly.</title>
        <authorList>
            <person name="Hu J."/>
        </authorList>
    </citation>
    <scope>NUCLEOTIDE SEQUENCE [LARGE SCALE GENOMIC DNA]</scope>
    <source>
        <strain evidence="2">cv. HFTH1</strain>
        <tissue evidence="1">Young leaf</tissue>
    </source>
</reference>
<evidence type="ECO:0000313" key="2">
    <source>
        <dbReference type="Proteomes" id="UP000290289"/>
    </source>
</evidence>
<dbReference type="AlphaFoldDB" id="A0A498JPV2"/>
<organism evidence="1 2">
    <name type="scientific">Malus domestica</name>
    <name type="common">Apple</name>
    <name type="synonym">Pyrus malus</name>
    <dbReference type="NCBI Taxonomy" id="3750"/>
    <lineage>
        <taxon>Eukaryota</taxon>
        <taxon>Viridiplantae</taxon>
        <taxon>Streptophyta</taxon>
        <taxon>Embryophyta</taxon>
        <taxon>Tracheophyta</taxon>
        <taxon>Spermatophyta</taxon>
        <taxon>Magnoliopsida</taxon>
        <taxon>eudicotyledons</taxon>
        <taxon>Gunneridae</taxon>
        <taxon>Pentapetalae</taxon>
        <taxon>rosids</taxon>
        <taxon>fabids</taxon>
        <taxon>Rosales</taxon>
        <taxon>Rosaceae</taxon>
        <taxon>Amygdaloideae</taxon>
        <taxon>Maleae</taxon>
        <taxon>Malus</taxon>
    </lineage>
</organism>
<comment type="caution">
    <text evidence="1">The sequence shown here is derived from an EMBL/GenBank/DDBJ whole genome shotgun (WGS) entry which is preliminary data.</text>
</comment>
<keyword evidence="2" id="KW-1185">Reference proteome</keyword>
<sequence length="110" mass="13072">MFLVNLVYYLNHTSWIDEVEESIRCTVYEHIRKMIAEKMKMLLWMLIGHTRKDRGRIEDIRGKVGAIEIEDKRRESVEVVWTCETKIYEDLERDSKNRLGIRGSNGRLGT</sequence>
<gene>
    <name evidence="1" type="ORF">DVH24_035744</name>
</gene>